<dbReference type="PROSITE" id="PS50871">
    <property type="entry name" value="C1Q"/>
    <property type="match status" value="1"/>
</dbReference>
<dbReference type="Gene3D" id="2.60.120.40">
    <property type="match status" value="1"/>
</dbReference>
<dbReference type="SMART" id="SM00110">
    <property type="entry name" value="C1Q"/>
    <property type="match status" value="1"/>
</dbReference>
<proteinExistence type="predicted"/>
<keyword evidence="6" id="KW-1185">Reference proteome</keyword>
<dbReference type="AlphaFoldDB" id="A0A6J8E3Q4"/>
<evidence type="ECO:0000256" key="3">
    <source>
        <dbReference type="SAM" id="Coils"/>
    </source>
</evidence>
<accession>A0A6J8E3Q4</accession>
<protein>
    <submittedName>
        <fullName evidence="5">C1QL</fullName>
    </submittedName>
</protein>
<organism evidence="5 6">
    <name type="scientific">Mytilus coruscus</name>
    <name type="common">Sea mussel</name>
    <dbReference type="NCBI Taxonomy" id="42192"/>
    <lineage>
        <taxon>Eukaryota</taxon>
        <taxon>Metazoa</taxon>
        <taxon>Spiralia</taxon>
        <taxon>Lophotrochozoa</taxon>
        <taxon>Mollusca</taxon>
        <taxon>Bivalvia</taxon>
        <taxon>Autobranchia</taxon>
        <taxon>Pteriomorphia</taxon>
        <taxon>Mytilida</taxon>
        <taxon>Mytiloidea</taxon>
        <taxon>Mytilidae</taxon>
        <taxon>Mytilinae</taxon>
        <taxon>Mytilus</taxon>
    </lineage>
</organism>
<evidence type="ECO:0000313" key="6">
    <source>
        <dbReference type="Proteomes" id="UP000507470"/>
    </source>
</evidence>
<dbReference type="InterPro" id="IPR008983">
    <property type="entry name" value="Tumour_necrosis_fac-like_dom"/>
</dbReference>
<evidence type="ECO:0000256" key="1">
    <source>
        <dbReference type="ARBA" id="ARBA00004613"/>
    </source>
</evidence>
<keyword evidence="2" id="KW-0964">Secreted</keyword>
<dbReference type="PANTHER" id="PTHR15427">
    <property type="entry name" value="EMILIN ELASTIN MICROFIBRIL INTERFACE-LOCATED PROTEIN ELASTIN MICROFIBRIL INTERFACER"/>
    <property type="match status" value="1"/>
</dbReference>
<dbReference type="OrthoDB" id="6368610at2759"/>
<evidence type="ECO:0000259" key="4">
    <source>
        <dbReference type="PROSITE" id="PS50871"/>
    </source>
</evidence>
<dbReference type="SUPFAM" id="SSF49842">
    <property type="entry name" value="TNF-like"/>
    <property type="match status" value="1"/>
</dbReference>
<dbReference type="InterPro" id="IPR050392">
    <property type="entry name" value="Collagen/C1q_domain"/>
</dbReference>
<sequence>MFWEIPRQRRSTWISLYNYTEATNVISQVGFTAVLTKDIKLGTLQTIHYDKVITNIGNGYDVSHGHFKAPVNGLYIISATSCSSENERIWTEIVINGIKQAAMYGNTNDMGRHTIVVSLKQNDQVWFRDVTSQISDNHTTSGNLLNQDSGVGEILIMSATQSDSIGHSSEVLDEVTRLSSLMDRLTNRVDNLEIENQRLNVENKDLKTTTIKLETLNRVFIQERKDTKVSVESKLEVEAVEVKRLSSLMEYVTNKLEHLENEKKIVWRMKIQI</sequence>
<dbReference type="Pfam" id="PF00386">
    <property type="entry name" value="C1q"/>
    <property type="match status" value="1"/>
</dbReference>
<dbReference type="Proteomes" id="UP000507470">
    <property type="component" value="Unassembled WGS sequence"/>
</dbReference>
<dbReference type="EMBL" id="CACVKT020008353">
    <property type="protein sequence ID" value="CAC5414756.1"/>
    <property type="molecule type" value="Genomic_DNA"/>
</dbReference>
<name>A0A6J8E3Q4_MYTCO</name>
<feature type="coiled-coil region" evidence="3">
    <location>
        <begin position="175"/>
        <end position="209"/>
    </location>
</feature>
<evidence type="ECO:0000313" key="5">
    <source>
        <dbReference type="EMBL" id="CAC5414756.1"/>
    </source>
</evidence>
<feature type="domain" description="C1q" evidence="4">
    <location>
        <begin position="24"/>
        <end position="162"/>
    </location>
</feature>
<evidence type="ECO:0000256" key="2">
    <source>
        <dbReference type="ARBA" id="ARBA00022525"/>
    </source>
</evidence>
<dbReference type="InterPro" id="IPR001073">
    <property type="entry name" value="C1q_dom"/>
</dbReference>
<reference evidence="5 6" key="1">
    <citation type="submission" date="2020-06" db="EMBL/GenBank/DDBJ databases">
        <authorList>
            <person name="Li R."/>
            <person name="Bekaert M."/>
        </authorList>
    </citation>
    <scope>NUCLEOTIDE SEQUENCE [LARGE SCALE GENOMIC DNA]</scope>
    <source>
        <strain evidence="6">wild</strain>
    </source>
</reference>
<dbReference type="PANTHER" id="PTHR15427:SF33">
    <property type="entry name" value="COLLAGEN IV NC1 DOMAIN-CONTAINING PROTEIN"/>
    <property type="match status" value="1"/>
</dbReference>
<dbReference type="GO" id="GO:0005581">
    <property type="term" value="C:collagen trimer"/>
    <property type="evidence" value="ECO:0007669"/>
    <property type="project" value="UniProtKB-KW"/>
</dbReference>
<comment type="subcellular location">
    <subcellularLocation>
        <location evidence="1">Secreted</location>
    </subcellularLocation>
</comment>
<gene>
    <name evidence="5" type="ORF">MCOR_47503</name>
</gene>
<keyword evidence="3" id="KW-0175">Coiled coil</keyword>